<evidence type="ECO:0000256" key="2">
    <source>
        <dbReference type="ARBA" id="ARBA00022475"/>
    </source>
</evidence>
<keyword evidence="5 6" id="KW-0472">Membrane</keyword>
<evidence type="ECO:0000256" key="4">
    <source>
        <dbReference type="ARBA" id="ARBA00022989"/>
    </source>
</evidence>
<gene>
    <name evidence="7" type="ORF">IPO85_00165</name>
</gene>
<evidence type="ECO:0000313" key="8">
    <source>
        <dbReference type="Proteomes" id="UP000808349"/>
    </source>
</evidence>
<protein>
    <submittedName>
        <fullName evidence="7">Phosphate-starvation-inducible PsiE family protein</fullName>
    </submittedName>
</protein>
<keyword evidence="3 6" id="KW-0812">Transmembrane</keyword>
<feature type="transmembrane region" description="Helical" evidence="6">
    <location>
        <begin position="113"/>
        <end position="130"/>
    </location>
</feature>
<comment type="caution">
    <text evidence="7">The sequence shown here is derived from an EMBL/GenBank/DDBJ whole genome shotgun (WGS) entry which is preliminary data.</text>
</comment>
<accession>A0A9D7XFQ3</accession>
<evidence type="ECO:0000256" key="6">
    <source>
        <dbReference type="SAM" id="Phobius"/>
    </source>
</evidence>
<sequence length="139" mass="15623">MNLIKYFEKAAFIFCGFIIGLFVVSEAVEVVYSIYSSLVTTTSSNELLLHDTETDQIIKSIFNIFIGLELLQTIKMYFEEKVIRGEMILLIALTAISRKLITMDYAQSGGMENIGLGILIAALGLGYYFINKTNSKREI</sequence>
<feature type="transmembrane region" description="Helical" evidence="6">
    <location>
        <begin position="12"/>
        <end position="35"/>
    </location>
</feature>
<dbReference type="GO" id="GO:0005886">
    <property type="term" value="C:plasma membrane"/>
    <property type="evidence" value="ECO:0007669"/>
    <property type="project" value="UniProtKB-SubCell"/>
</dbReference>
<dbReference type="EMBL" id="JADKFW010000002">
    <property type="protein sequence ID" value="MBK9715948.1"/>
    <property type="molecule type" value="Genomic_DNA"/>
</dbReference>
<organism evidence="7 8">
    <name type="scientific">Candidatus Defluviibacterium haderslevense</name>
    <dbReference type="NCBI Taxonomy" id="2981993"/>
    <lineage>
        <taxon>Bacteria</taxon>
        <taxon>Pseudomonadati</taxon>
        <taxon>Bacteroidota</taxon>
        <taxon>Saprospiria</taxon>
        <taxon>Saprospirales</taxon>
        <taxon>Saprospiraceae</taxon>
        <taxon>Candidatus Defluviibacterium</taxon>
    </lineage>
</organism>
<proteinExistence type="predicted"/>
<comment type="subcellular location">
    <subcellularLocation>
        <location evidence="1">Cell membrane</location>
        <topology evidence="1">Multi-pass membrane protein</topology>
    </subcellularLocation>
</comment>
<reference evidence="7 8" key="1">
    <citation type="submission" date="2020-10" db="EMBL/GenBank/DDBJ databases">
        <title>Connecting structure to function with the recovery of over 1000 high-quality activated sludge metagenome-assembled genomes encoding full-length rRNA genes using long-read sequencing.</title>
        <authorList>
            <person name="Singleton C.M."/>
            <person name="Petriglieri F."/>
            <person name="Kristensen J.M."/>
            <person name="Kirkegaard R.H."/>
            <person name="Michaelsen T.Y."/>
            <person name="Andersen M.H."/>
            <person name="Karst S.M."/>
            <person name="Dueholm M.S."/>
            <person name="Nielsen P.H."/>
            <person name="Albertsen M."/>
        </authorList>
    </citation>
    <scope>NUCLEOTIDE SEQUENCE [LARGE SCALE GENOMIC DNA]</scope>
    <source>
        <strain evidence="7">Ribe_18-Q3-R11-54_BAT3C.373</strain>
    </source>
</reference>
<dbReference type="AlphaFoldDB" id="A0A9D7XFQ3"/>
<dbReference type="InterPro" id="IPR020948">
    <property type="entry name" value="P_starv_induced_PsiE-like"/>
</dbReference>
<keyword evidence="4 6" id="KW-1133">Transmembrane helix</keyword>
<name>A0A9D7XFQ3_9BACT</name>
<dbReference type="Pfam" id="PF06146">
    <property type="entry name" value="PsiE"/>
    <property type="match status" value="1"/>
</dbReference>
<evidence type="ECO:0000313" key="7">
    <source>
        <dbReference type="EMBL" id="MBK9715948.1"/>
    </source>
</evidence>
<evidence type="ECO:0000256" key="3">
    <source>
        <dbReference type="ARBA" id="ARBA00022692"/>
    </source>
</evidence>
<evidence type="ECO:0000256" key="5">
    <source>
        <dbReference type="ARBA" id="ARBA00023136"/>
    </source>
</evidence>
<evidence type="ECO:0000256" key="1">
    <source>
        <dbReference type="ARBA" id="ARBA00004651"/>
    </source>
</evidence>
<keyword evidence="2" id="KW-1003">Cell membrane</keyword>
<dbReference type="Proteomes" id="UP000808349">
    <property type="component" value="Unassembled WGS sequence"/>
</dbReference>